<proteinExistence type="predicted"/>
<dbReference type="SUPFAM" id="SSF53448">
    <property type="entry name" value="Nucleotide-diphospho-sugar transferases"/>
    <property type="match status" value="1"/>
</dbReference>
<feature type="domain" description="Glycosyltransferase 2-like" evidence="1">
    <location>
        <begin position="12"/>
        <end position="133"/>
    </location>
</feature>
<evidence type="ECO:0000313" key="2">
    <source>
        <dbReference type="EMBL" id="SMO87634.1"/>
    </source>
</evidence>
<dbReference type="EMBL" id="FXTH01000019">
    <property type="protein sequence ID" value="SMO87634.1"/>
    <property type="molecule type" value="Genomic_DNA"/>
</dbReference>
<name>A0A521EUR1_9BACT</name>
<dbReference type="Pfam" id="PF00535">
    <property type="entry name" value="Glycos_transf_2"/>
    <property type="match status" value="1"/>
</dbReference>
<dbReference type="RefSeq" id="WP_142715753.1">
    <property type="nucleotide sequence ID" value="NZ_FXTH01000019.1"/>
</dbReference>
<keyword evidence="2" id="KW-0808">Transferase</keyword>
<sequence length="332" mass="37907">MCAISSFEFKVSIVIPVFNAEKFIERAVESALSQAETAEVILVEDGSEDDSYEVCQSLNENYERVQLYIHNGHINKGAGATRNLGIQKACFDYIAFLDADDFYLENRFKEAKKVLQSTADADGVYEAIGVHFESSSEKKIWINKKNKRLITTIEDGIDPDELFWEQSPIGSKGYTSLDGLTIKKESLKKVGVFNPSLRLHQDTELFMKLAMACNLYPGQVNKPVAMRGVHSDNRITKTRPVEDSITNYKKMLNSAYEWALANGYTKEAESLKYLIKYSRIHRTSAINYNRSLVNLKQYLKTLRETPTIALEGSFYINLLKFLLKYVWINVRK</sequence>
<dbReference type="Proteomes" id="UP000317593">
    <property type="component" value="Unassembled WGS sequence"/>
</dbReference>
<keyword evidence="3" id="KW-1185">Reference proteome</keyword>
<dbReference type="CDD" id="cd00761">
    <property type="entry name" value="Glyco_tranf_GTA_type"/>
    <property type="match status" value="1"/>
</dbReference>
<evidence type="ECO:0000313" key="3">
    <source>
        <dbReference type="Proteomes" id="UP000317593"/>
    </source>
</evidence>
<dbReference type="AlphaFoldDB" id="A0A521EUR1"/>
<protein>
    <submittedName>
        <fullName evidence="2">Glycosyltransferase involved in cell wall bisynthesis</fullName>
    </submittedName>
</protein>
<dbReference type="GO" id="GO:0016758">
    <property type="term" value="F:hexosyltransferase activity"/>
    <property type="evidence" value="ECO:0007669"/>
    <property type="project" value="UniProtKB-ARBA"/>
</dbReference>
<dbReference type="InterPro" id="IPR001173">
    <property type="entry name" value="Glyco_trans_2-like"/>
</dbReference>
<dbReference type="Gene3D" id="3.90.550.10">
    <property type="entry name" value="Spore Coat Polysaccharide Biosynthesis Protein SpsA, Chain A"/>
    <property type="match status" value="1"/>
</dbReference>
<dbReference type="OrthoDB" id="6307329at2"/>
<reference evidence="2 3" key="1">
    <citation type="submission" date="2017-05" db="EMBL/GenBank/DDBJ databases">
        <authorList>
            <person name="Varghese N."/>
            <person name="Submissions S."/>
        </authorList>
    </citation>
    <scope>NUCLEOTIDE SEQUENCE [LARGE SCALE GENOMIC DNA]</scope>
    <source>
        <strain evidence="2 3">DSM 21194</strain>
    </source>
</reference>
<dbReference type="PANTHER" id="PTHR22916:SF3">
    <property type="entry name" value="UDP-GLCNAC:BETAGAL BETA-1,3-N-ACETYLGLUCOSAMINYLTRANSFERASE-LIKE PROTEIN 1"/>
    <property type="match status" value="1"/>
</dbReference>
<dbReference type="PANTHER" id="PTHR22916">
    <property type="entry name" value="GLYCOSYLTRANSFERASE"/>
    <property type="match status" value="1"/>
</dbReference>
<accession>A0A521EUR1</accession>
<organism evidence="2 3">
    <name type="scientific">Fodinibius sediminis</name>
    <dbReference type="NCBI Taxonomy" id="1214077"/>
    <lineage>
        <taxon>Bacteria</taxon>
        <taxon>Pseudomonadati</taxon>
        <taxon>Balneolota</taxon>
        <taxon>Balneolia</taxon>
        <taxon>Balneolales</taxon>
        <taxon>Balneolaceae</taxon>
        <taxon>Fodinibius</taxon>
    </lineage>
</organism>
<gene>
    <name evidence="2" type="ORF">SAMN06265218_11923</name>
</gene>
<dbReference type="InterPro" id="IPR029044">
    <property type="entry name" value="Nucleotide-diphossugar_trans"/>
</dbReference>
<evidence type="ECO:0000259" key="1">
    <source>
        <dbReference type="Pfam" id="PF00535"/>
    </source>
</evidence>